<sequence length="657" mass="76680">MIASLYIQSHEYLIDTPQTINFGGKYLYGYHPDGKKLIVSRKPNPKFIPGFFKISPSKCEVQLLSAIVGKNGVGKSSILDSIRSVFADNSHAMPLKKITILVEIEGETKYITSEYSQIFLKENSNKNLLPLEEANKTDFQTIYYSPHFDLKYNPNFDDPDSYDISLDAYTKKDLSETENKGANEHGVMYDLHEELVYKNALRQIEFLNSNEFEKSSFREIFDIPEYKTGILYIRDLEIPSFHNTPYNFRNLLRKILDRLDSEVKDWLRTYRDNPEKNNNKRQLDVDKFQLERFVLKAFISVVINQMERGNDWLNEGYFKKNLDEENINKLSAKELFFHFIENSYLQVGINEKKISEAEVIQNLYTKIVALIANEKDHDNLSAKSIRLNLEDLKEVLTFHRKAITNIIQYYPALDGILPKGNFITGFLDFRPTDRNMSSGETAFLNFFSKLYEFIQNNLIGERKAFEDKNNYILLLDEADLGFHPAWKRKYITALLKTLPYFFESLNVLPKLQIIITTHDPITLSDIPVNNVAFLHKKGKHLAVNDDENKIQRTFGANITDLLADSFFIEDGLIGHFAKYKIEEVITWIKKEQVKQQRNSNYQPSENDLKKMKTTINLIDERIVKIKLAEMLTEVFSDNIYYNNVIDSEIEYLQRRKK</sequence>
<dbReference type="Gene3D" id="3.40.50.300">
    <property type="entry name" value="P-loop containing nucleotide triphosphate hydrolases"/>
    <property type="match status" value="1"/>
</dbReference>
<name>A0ABS8PQB1_9BACT</name>
<feature type="domain" description="Endonuclease GajA/Old nuclease/RecF-like AAA" evidence="1">
    <location>
        <begin position="64"/>
        <end position="520"/>
    </location>
</feature>
<organism evidence="2 3">
    <name type="scientific">Niabella pedocola</name>
    <dbReference type="NCBI Taxonomy" id="1752077"/>
    <lineage>
        <taxon>Bacteria</taxon>
        <taxon>Pseudomonadati</taxon>
        <taxon>Bacteroidota</taxon>
        <taxon>Chitinophagia</taxon>
        <taxon>Chitinophagales</taxon>
        <taxon>Chitinophagaceae</taxon>
        <taxon>Niabella</taxon>
    </lineage>
</organism>
<dbReference type="PANTHER" id="PTHR32182">
    <property type="entry name" value="DNA REPLICATION AND REPAIR PROTEIN RECF"/>
    <property type="match status" value="1"/>
</dbReference>
<proteinExistence type="predicted"/>
<dbReference type="Pfam" id="PF13175">
    <property type="entry name" value="AAA_15"/>
    <property type="match status" value="1"/>
</dbReference>
<accession>A0ABS8PQB1</accession>
<dbReference type="PANTHER" id="PTHR32182:SF23">
    <property type="entry name" value="ATP BINDING PROTEIN"/>
    <property type="match status" value="1"/>
</dbReference>
<dbReference type="SUPFAM" id="SSF52540">
    <property type="entry name" value="P-loop containing nucleoside triphosphate hydrolases"/>
    <property type="match status" value="1"/>
</dbReference>
<evidence type="ECO:0000313" key="2">
    <source>
        <dbReference type="EMBL" id="MCD2423296.1"/>
    </source>
</evidence>
<dbReference type="EMBL" id="JAJNEC010000005">
    <property type="protein sequence ID" value="MCD2423296.1"/>
    <property type="molecule type" value="Genomic_DNA"/>
</dbReference>
<reference evidence="2 3" key="1">
    <citation type="submission" date="2021-11" db="EMBL/GenBank/DDBJ databases">
        <title>Genomic of Niabella pedocola.</title>
        <authorList>
            <person name="Wu T."/>
        </authorList>
    </citation>
    <scope>NUCLEOTIDE SEQUENCE [LARGE SCALE GENOMIC DNA]</scope>
    <source>
        <strain evidence="2 3">JCM 31011</strain>
    </source>
</reference>
<dbReference type="RefSeq" id="WP_231004560.1">
    <property type="nucleotide sequence ID" value="NZ_JAJNEC010000005.1"/>
</dbReference>
<evidence type="ECO:0000259" key="1">
    <source>
        <dbReference type="Pfam" id="PF13175"/>
    </source>
</evidence>
<protein>
    <submittedName>
        <fullName evidence="2">AAA family ATPase</fullName>
    </submittedName>
</protein>
<evidence type="ECO:0000313" key="3">
    <source>
        <dbReference type="Proteomes" id="UP001199816"/>
    </source>
</evidence>
<dbReference type="Proteomes" id="UP001199816">
    <property type="component" value="Unassembled WGS sequence"/>
</dbReference>
<dbReference type="InterPro" id="IPR027417">
    <property type="entry name" value="P-loop_NTPase"/>
</dbReference>
<gene>
    <name evidence="2" type="ORF">LQ567_11035</name>
</gene>
<dbReference type="InterPro" id="IPR041685">
    <property type="entry name" value="AAA_GajA/Old/RecF-like"/>
</dbReference>
<comment type="caution">
    <text evidence="2">The sequence shown here is derived from an EMBL/GenBank/DDBJ whole genome shotgun (WGS) entry which is preliminary data.</text>
</comment>
<keyword evidence="3" id="KW-1185">Reference proteome</keyword>